<evidence type="ECO:0000256" key="1">
    <source>
        <dbReference type="ARBA" id="ARBA00010716"/>
    </source>
</evidence>
<dbReference type="OrthoDB" id="9776488at2"/>
<dbReference type="PANTHER" id="PTHR11113:SF14">
    <property type="entry name" value="N-ACETYLGLUCOSAMINE-6-PHOSPHATE DEACETYLASE"/>
    <property type="match status" value="1"/>
</dbReference>
<dbReference type="KEGG" id="rul:UC8_54280"/>
<organism evidence="3 4">
    <name type="scientific">Roseimaritima ulvae</name>
    <dbReference type="NCBI Taxonomy" id="980254"/>
    <lineage>
        <taxon>Bacteria</taxon>
        <taxon>Pseudomonadati</taxon>
        <taxon>Planctomycetota</taxon>
        <taxon>Planctomycetia</taxon>
        <taxon>Pirellulales</taxon>
        <taxon>Pirellulaceae</taxon>
        <taxon>Roseimaritima</taxon>
    </lineage>
</organism>
<dbReference type="RefSeq" id="WP_068129964.1">
    <property type="nucleotide sequence ID" value="NZ_CP042914.1"/>
</dbReference>
<evidence type="ECO:0000256" key="2">
    <source>
        <dbReference type="ARBA" id="ARBA00022801"/>
    </source>
</evidence>
<protein>
    <submittedName>
        <fullName evidence="3">N-acetylglucosamine-6-phosphate deacetylase</fullName>
        <ecNumber evidence="3">3.5.1.25</ecNumber>
    </submittedName>
</protein>
<dbReference type="EMBL" id="CP042914">
    <property type="protein sequence ID" value="QEG43380.1"/>
    <property type="molecule type" value="Genomic_DNA"/>
</dbReference>
<reference evidence="3 4" key="1">
    <citation type="submission" date="2019-08" db="EMBL/GenBank/DDBJ databases">
        <title>Deep-cultivation of Planctomycetes and their phenomic and genomic characterization uncovers novel biology.</title>
        <authorList>
            <person name="Wiegand S."/>
            <person name="Jogler M."/>
            <person name="Boedeker C."/>
            <person name="Pinto D."/>
            <person name="Vollmers J."/>
            <person name="Rivas-Marin E."/>
            <person name="Kohn T."/>
            <person name="Peeters S.H."/>
            <person name="Heuer A."/>
            <person name="Rast P."/>
            <person name="Oberbeckmann S."/>
            <person name="Bunk B."/>
            <person name="Jeske O."/>
            <person name="Meyerdierks A."/>
            <person name="Storesund J.E."/>
            <person name="Kallscheuer N."/>
            <person name="Luecker S."/>
            <person name="Lage O.M."/>
            <person name="Pohl T."/>
            <person name="Merkel B.J."/>
            <person name="Hornburger P."/>
            <person name="Mueller R.-W."/>
            <person name="Bruemmer F."/>
            <person name="Labrenz M."/>
            <person name="Spormann A.M."/>
            <person name="Op den Camp H."/>
            <person name="Overmann J."/>
            <person name="Amann R."/>
            <person name="Jetten M.S.M."/>
            <person name="Mascher T."/>
            <person name="Medema M.H."/>
            <person name="Devos D.P."/>
            <person name="Kaster A.-K."/>
            <person name="Ovreas L."/>
            <person name="Rohde M."/>
            <person name="Galperin M.Y."/>
            <person name="Jogler C."/>
        </authorList>
    </citation>
    <scope>NUCLEOTIDE SEQUENCE [LARGE SCALE GENOMIC DNA]</scope>
    <source>
        <strain evidence="3 4">UC8</strain>
    </source>
</reference>
<dbReference type="EC" id="3.5.1.25" evidence="3"/>
<sequence length="302" mass="32259">MSDFVDIQVNGYAGVDFNDDALSADDLHRACQAMRSDGVTAFLPTVITDTLDAMQRRLRQLVKRTQEDDLASQMVAGFHVEGPFLNPQLGYIGAHPTESTQLASVDAAKRLLDAAEGRVRIVTLAPERDPGAATTRFLADQQILVSAGHCDASLDELRRGIDAGLSMFTHLGNGCPVNLPRHDNIIQRVLAVADQLRIGLIADGHHIPLFALQNYLRQIPVANVILTTDAIAAAGLGPGTYPLAGRMVRVAENDAPRFDDSGQLAGSAATMPAMVQNLQAMGIDEPTIAAYCGGNARRVLEG</sequence>
<dbReference type="AlphaFoldDB" id="A0A5B9QZP2"/>
<gene>
    <name evidence="3" type="primary">nagA</name>
    <name evidence="3" type="ORF">UC8_54280</name>
</gene>
<proteinExistence type="inferred from homology"/>
<name>A0A5B9QZP2_9BACT</name>
<accession>A0A5B9QZP2</accession>
<dbReference type="GO" id="GO:0008448">
    <property type="term" value="F:N-acetylglucosamine-6-phosphate deacetylase activity"/>
    <property type="evidence" value="ECO:0007669"/>
    <property type="project" value="UniProtKB-EC"/>
</dbReference>
<evidence type="ECO:0000313" key="4">
    <source>
        <dbReference type="Proteomes" id="UP000325286"/>
    </source>
</evidence>
<dbReference type="Proteomes" id="UP000325286">
    <property type="component" value="Chromosome"/>
</dbReference>
<dbReference type="SUPFAM" id="SSF51556">
    <property type="entry name" value="Metallo-dependent hydrolases"/>
    <property type="match status" value="1"/>
</dbReference>
<keyword evidence="2 3" id="KW-0378">Hydrolase</keyword>
<dbReference type="Gene3D" id="3.20.20.140">
    <property type="entry name" value="Metal-dependent hydrolases"/>
    <property type="match status" value="1"/>
</dbReference>
<dbReference type="PANTHER" id="PTHR11113">
    <property type="entry name" value="N-ACETYLGLUCOSAMINE-6-PHOSPHATE DEACETYLASE"/>
    <property type="match status" value="1"/>
</dbReference>
<dbReference type="GO" id="GO:0006046">
    <property type="term" value="P:N-acetylglucosamine catabolic process"/>
    <property type="evidence" value="ECO:0007669"/>
    <property type="project" value="TreeGrafter"/>
</dbReference>
<comment type="similarity">
    <text evidence="1">Belongs to the metallo-dependent hydrolases superfamily. NagA family.</text>
</comment>
<keyword evidence="4" id="KW-1185">Reference proteome</keyword>
<evidence type="ECO:0000313" key="3">
    <source>
        <dbReference type="EMBL" id="QEG43380.1"/>
    </source>
</evidence>
<dbReference type="InterPro" id="IPR032466">
    <property type="entry name" value="Metal_Hydrolase"/>
</dbReference>